<evidence type="ECO:0008006" key="4">
    <source>
        <dbReference type="Google" id="ProtNLM"/>
    </source>
</evidence>
<evidence type="ECO:0000313" key="2">
    <source>
        <dbReference type="EMBL" id="KAF2488283.1"/>
    </source>
</evidence>
<name>A0A6A6Q9K7_9PEZI</name>
<sequence length="164" mass="17307">MHFLPLLTTALLPLTTLALGGLFINNNCYSISPPLTRLIPAYIAQSDTYTRIIGVSAPGEQFHHAFQTGHGVSIQVADHNNGPFDGSPLLEVNYAIDEAGGLVYYDLVNVNGALLEGYTVVLKAPAGCGSVRWPEGVPEEGEERVGTLACGSDAVLALDLCKAP</sequence>
<dbReference type="Pfam" id="PF04681">
    <property type="entry name" value="Bys1"/>
    <property type="match status" value="1"/>
</dbReference>
<keyword evidence="1" id="KW-0732">Signal</keyword>
<dbReference type="Proteomes" id="UP000799750">
    <property type="component" value="Unassembled WGS sequence"/>
</dbReference>
<reference evidence="2" key="1">
    <citation type="journal article" date="2020" name="Stud. Mycol.">
        <title>101 Dothideomycetes genomes: a test case for predicting lifestyles and emergence of pathogens.</title>
        <authorList>
            <person name="Haridas S."/>
            <person name="Albert R."/>
            <person name="Binder M."/>
            <person name="Bloem J."/>
            <person name="Labutti K."/>
            <person name="Salamov A."/>
            <person name="Andreopoulos B."/>
            <person name="Baker S."/>
            <person name="Barry K."/>
            <person name="Bills G."/>
            <person name="Bluhm B."/>
            <person name="Cannon C."/>
            <person name="Castanera R."/>
            <person name="Culley D."/>
            <person name="Daum C."/>
            <person name="Ezra D."/>
            <person name="Gonzalez J."/>
            <person name="Henrissat B."/>
            <person name="Kuo A."/>
            <person name="Liang C."/>
            <person name="Lipzen A."/>
            <person name="Lutzoni F."/>
            <person name="Magnuson J."/>
            <person name="Mondo S."/>
            <person name="Nolan M."/>
            <person name="Ohm R."/>
            <person name="Pangilinan J."/>
            <person name="Park H.-J."/>
            <person name="Ramirez L."/>
            <person name="Alfaro M."/>
            <person name="Sun H."/>
            <person name="Tritt A."/>
            <person name="Yoshinaga Y."/>
            <person name="Zwiers L.-H."/>
            <person name="Turgeon B."/>
            <person name="Goodwin S."/>
            <person name="Spatafora J."/>
            <person name="Crous P."/>
            <person name="Grigoriev I."/>
        </authorList>
    </citation>
    <scope>NUCLEOTIDE SEQUENCE</scope>
    <source>
        <strain evidence="2">CBS 269.34</strain>
    </source>
</reference>
<gene>
    <name evidence="2" type="ORF">BU16DRAFT_229669</name>
</gene>
<feature type="chain" id="PRO_5025657799" description="Blastomyces yeast-phase-specific protein" evidence="1">
    <location>
        <begin position="19"/>
        <end position="164"/>
    </location>
</feature>
<dbReference type="InterPro" id="IPR006771">
    <property type="entry name" value="CetA-like"/>
</dbReference>
<dbReference type="EMBL" id="MU004204">
    <property type="protein sequence ID" value="KAF2488283.1"/>
    <property type="molecule type" value="Genomic_DNA"/>
</dbReference>
<dbReference type="AlphaFoldDB" id="A0A6A6Q9K7"/>
<keyword evidence="3" id="KW-1185">Reference proteome</keyword>
<feature type="signal peptide" evidence="1">
    <location>
        <begin position="1"/>
        <end position="18"/>
    </location>
</feature>
<proteinExistence type="predicted"/>
<protein>
    <recommendedName>
        <fullName evidence="4">Blastomyces yeast-phase-specific protein</fullName>
    </recommendedName>
</protein>
<accession>A0A6A6Q9K7</accession>
<organism evidence="2 3">
    <name type="scientific">Lophium mytilinum</name>
    <dbReference type="NCBI Taxonomy" id="390894"/>
    <lineage>
        <taxon>Eukaryota</taxon>
        <taxon>Fungi</taxon>
        <taxon>Dikarya</taxon>
        <taxon>Ascomycota</taxon>
        <taxon>Pezizomycotina</taxon>
        <taxon>Dothideomycetes</taxon>
        <taxon>Pleosporomycetidae</taxon>
        <taxon>Mytilinidiales</taxon>
        <taxon>Mytilinidiaceae</taxon>
        <taxon>Lophium</taxon>
    </lineage>
</organism>
<evidence type="ECO:0000256" key="1">
    <source>
        <dbReference type="SAM" id="SignalP"/>
    </source>
</evidence>
<evidence type="ECO:0000313" key="3">
    <source>
        <dbReference type="Proteomes" id="UP000799750"/>
    </source>
</evidence>